<evidence type="ECO:0000313" key="5">
    <source>
        <dbReference type="Proteomes" id="UP000078389"/>
    </source>
</evidence>
<feature type="domain" description="Gfo/Idh/MocA-like oxidoreductase N-terminal" evidence="2">
    <location>
        <begin position="5"/>
        <end position="131"/>
    </location>
</feature>
<dbReference type="PANTHER" id="PTHR43818">
    <property type="entry name" value="BCDNA.GH03377"/>
    <property type="match status" value="1"/>
</dbReference>
<dbReference type="STRING" id="1770058.A3840_05875"/>
<sequence>MSDRIGVGLIGTGYMGKCHALAWNSVKAVFGDGPRPRLVHLAEANAELARQRAEEFGFEKSTGDWRELIADPDVDVVSVTTPNAFHAEMAIAALEAGKHVWCEKPMAVGYAEAERMEAAARASGRVAILGYNYIQNPMIRQIGELIAAGSIGTVNHVRVEMDEDFMADPEALFYWKSEASSGYGALDDFAVHPLSLLQTLFGNPTRVFAHQAKPYADRPLGAGGRRAVETFDIASVLFEIGAIGGILAVNRSAWGRKGRIVLQIFGSAGSIVYDQERMNELQLYRANGPASGQGFTTMLAGPAHKPYDRFIPAPGHGLGFNDLKVIECHELLRAIAGEPARVIDFAAGLTIERSVHAMARSHAEQAWVSLNS</sequence>
<dbReference type="Gene3D" id="3.40.50.720">
    <property type="entry name" value="NAD(P)-binding Rossmann-like Domain"/>
    <property type="match status" value="1"/>
</dbReference>
<dbReference type="InterPro" id="IPR036291">
    <property type="entry name" value="NAD(P)-bd_dom_sf"/>
</dbReference>
<dbReference type="Gene3D" id="3.30.360.10">
    <property type="entry name" value="Dihydrodipicolinate Reductase, domain 2"/>
    <property type="match status" value="1"/>
</dbReference>
<keyword evidence="5" id="KW-1185">Reference proteome</keyword>
<dbReference type="Proteomes" id="UP000078389">
    <property type="component" value="Unassembled WGS sequence"/>
</dbReference>
<comment type="caution">
    <text evidence="4">The sequence shown here is derived from an EMBL/GenBank/DDBJ whole genome shotgun (WGS) entry which is preliminary data.</text>
</comment>
<dbReference type="RefSeq" id="WP_067453306.1">
    <property type="nucleotide sequence ID" value="NZ_LVVY01000068.1"/>
</dbReference>
<dbReference type="OrthoDB" id="9815825at2"/>
<dbReference type="InterPro" id="IPR055170">
    <property type="entry name" value="GFO_IDH_MocA-like_dom"/>
</dbReference>
<keyword evidence="1" id="KW-0560">Oxidoreductase</keyword>
<dbReference type="InterPro" id="IPR000683">
    <property type="entry name" value="Gfo/Idh/MocA-like_OxRdtase_N"/>
</dbReference>
<protein>
    <submittedName>
        <fullName evidence="4">Myo-inositol 2-dehydrogenase</fullName>
    </submittedName>
</protein>
<feature type="domain" description="GFO/IDH/MocA-like oxidoreductase" evidence="3">
    <location>
        <begin position="139"/>
        <end position="272"/>
    </location>
</feature>
<dbReference type="PANTHER" id="PTHR43818:SF11">
    <property type="entry name" value="BCDNA.GH03377"/>
    <property type="match status" value="1"/>
</dbReference>
<dbReference type="SUPFAM" id="SSF51735">
    <property type="entry name" value="NAD(P)-binding Rossmann-fold domains"/>
    <property type="match status" value="1"/>
</dbReference>
<evidence type="ECO:0000259" key="3">
    <source>
        <dbReference type="Pfam" id="PF22725"/>
    </source>
</evidence>
<gene>
    <name evidence="4" type="ORF">A3840_05875</name>
</gene>
<dbReference type="Pfam" id="PF01408">
    <property type="entry name" value="GFO_IDH_MocA"/>
    <property type="match status" value="1"/>
</dbReference>
<dbReference type="AlphaFoldDB" id="A0A178I376"/>
<evidence type="ECO:0000259" key="2">
    <source>
        <dbReference type="Pfam" id="PF01408"/>
    </source>
</evidence>
<dbReference type="SUPFAM" id="SSF55347">
    <property type="entry name" value="Glyceraldehyde-3-phosphate dehydrogenase-like, C-terminal domain"/>
    <property type="match status" value="1"/>
</dbReference>
<name>A0A178I376_9HYPH</name>
<evidence type="ECO:0000313" key="4">
    <source>
        <dbReference type="EMBL" id="OAM78618.1"/>
    </source>
</evidence>
<dbReference type="InterPro" id="IPR050463">
    <property type="entry name" value="Gfo/Idh/MocA_oxidrdct_glycsds"/>
</dbReference>
<dbReference type="GO" id="GO:0000166">
    <property type="term" value="F:nucleotide binding"/>
    <property type="evidence" value="ECO:0007669"/>
    <property type="project" value="InterPro"/>
</dbReference>
<dbReference type="GO" id="GO:0016491">
    <property type="term" value="F:oxidoreductase activity"/>
    <property type="evidence" value="ECO:0007669"/>
    <property type="project" value="UniProtKB-KW"/>
</dbReference>
<evidence type="ECO:0000256" key="1">
    <source>
        <dbReference type="ARBA" id="ARBA00023002"/>
    </source>
</evidence>
<accession>A0A178I376</accession>
<organism evidence="4 5">
    <name type="scientific">Devosia elaeis</name>
    <dbReference type="NCBI Taxonomy" id="1770058"/>
    <lineage>
        <taxon>Bacteria</taxon>
        <taxon>Pseudomonadati</taxon>
        <taxon>Pseudomonadota</taxon>
        <taxon>Alphaproteobacteria</taxon>
        <taxon>Hyphomicrobiales</taxon>
        <taxon>Devosiaceae</taxon>
        <taxon>Devosia</taxon>
    </lineage>
</organism>
<dbReference type="EMBL" id="LVVY01000068">
    <property type="protein sequence ID" value="OAM78618.1"/>
    <property type="molecule type" value="Genomic_DNA"/>
</dbReference>
<reference evidence="4 5" key="1">
    <citation type="submission" date="2016-03" db="EMBL/GenBank/DDBJ databases">
        <title>Genome sequencing of Devosia sp. S37.</title>
        <authorList>
            <person name="Mohd Nor M."/>
        </authorList>
    </citation>
    <scope>NUCLEOTIDE SEQUENCE [LARGE SCALE GENOMIC DNA]</scope>
    <source>
        <strain evidence="4 5">S37</strain>
    </source>
</reference>
<proteinExistence type="predicted"/>
<dbReference type="Pfam" id="PF22725">
    <property type="entry name" value="GFO_IDH_MocA_C3"/>
    <property type="match status" value="1"/>
</dbReference>